<evidence type="ECO:0000256" key="1">
    <source>
        <dbReference type="ARBA" id="ARBA00022801"/>
    </source>
</evidence>
<proteinExistence type="predicted"/>
<evidence type="ECO:0000256" key="2">
    <source>
        <dbReference type="ARBA" id="ARBA00023295"/>
    </source>
</evidence>
<dbReference type="InterPro" id="IPR006047">
    <property type="entry name" value="GH13_cat_dom"/>
</dbReference>
<evidence type="ECO:0000313" key="4">
    <source>
        <dbReference type="EMBL" id="MBN2908459.1"/>
    </source>
</evidence>
<evidence type="ECO:0000259" key="3">
    <source>
        <dbReference type="SMART" id="SM00642"/>
    </source>
</evidence>
<dbReference type="PANTHER" id="PTHR10357:SF210">
    <property type="entry name" value="MALTODEXTRIN GLUCOSIDASE"/>
    <property type="match status" value="1"/>
</dbReference>
<organism evidence="4 5">
    <name type="scientific">Polycladomyces zharkentensis</name>
    <dbReference type="NCBI Taxonomy" id="2807616"/>
    <lineage>
        <taxon>Bacteria</taxon>
        <taxon>Bacillati</taxon>
        <taxon>Bacillota</taxon>
        <taxon>Bacilli</taxon>
        <taxon>Bacillales</taxon>
        <taxon>Thermoactinomycetaceae</taxon>
        <taxon>Polycladomyces</taxon>
    </lineage>
</organism>
<reference evidence="4" key="1">
    <citation type="journal article" date="2024" name="Int. J. Syst. Evol. Microbiol.">
        <title>Polycladomyces zharkentensis sp. nov., a novel thermophilic cellulose- and starch-degrading member of the Bacillota from a geothermal aquifer in Kazakhstan.</title>
        <authorList>
            <person name="Mashzhan A."/>
            <person name="Kistaubayeva A."/>
            <person name="Javier-Lopez R."/>
            <person name="Bissenova U."/>
            <person name="Bissenbay A."/>
            <person name="Birkeland N.K."/>
        </authorList>
    </citation>
    <scope>NUCLEOTIDE SEQUENCE</scope>
    <source>
        <strain evidence="4">ZKZ2T</strain>
    </source>
</reference>
<dbReference type="SUPFAM" id="SSF51445">
    <property type="entry name" value="(Trans)glycosidases"/>
    <property type="match status" value="1"/>
</dbReference>
<dbReference type="SUPFAM" id="SSF51011">
    <property type="entry name" value="Glycosyl hydrolase domain"/>
    <property type="match status" value="1"/>
</dbReference>
<dbReference type="EMBL" id="JAFHAP010000004">
    <property type="protein sequence ID" value="MBN2908459.1"/>
    <property type="molecule type" value="Genomic_DNA"/>
</dbReference>
<dbReference type="InterPro" id="IPR013780">
    <property type="entry name" value="Glyco_hydro_b"/>
</dbReference>
<dbReference type="Proteomes" id="UP001177120">
    <property type="component" value="Unassembled WGS sequence"/>
</dbReference>
<comment type="caution">
    <text evidence="4">The sequence shown here is derived from an EMBL/GenBank/DDBJ whole genome shotgun (WGS) entry which is preliminary data.</text>
</comment>
<keyword evidence="1 4" id="KW-0378">Hydrolase</keyword>
<dbReference type="GO" id="GO:0016787">
    <property type="term" value="F:hydrolase activity"/>
    <property type="evidence" value="ECO:0007669"/>
    <property type="project" value="UniProtKB-KW"/>
</dbReference>
<dbReference type="Gene3D" id="3.90.400.10">
    <property type="entry name" value="Oligo-1,6-glucosidase, Domain 2"/>
    <property type="match status" value="1"/>
</dbReference>
<keyword evidence="5" id="KW-1185">Reference proteome</keyword>
<dbReference type="CDD" id="cd02857">
    <property type="entry name" value="E_set_CDase_PDE_N"/>
    <property type="match status" value="1"/>
</dbReference>
<dbReference type="RefSeq" id="WP_205492604.1">
    <property type="nucleotide sequence ID" value="NZ_JAFHAP010000004.1"/>
</dbReference>
<dbReference type="CDD" id="cd11338">
    <property type="entry name" value="AmyAc_CMD"/>
    <property type="match status" value="1"/>
</dbReference>
<dbReference type="InterPro" id="IPR017853">
    <property type="entry name" value="GH"/>
</dbReference>
<dbReference type="SMART" id="SM00642">
    <property type="entry name" value="Aamy"/>
    <property type="match status" value="1"/>
</dbReference>
<accession>A0ABS2WGA6</accession>
<name>A0ABS2WGA6_9BACL</name>
<dbReference type="Gene3D" id="3.20.20.80">
    <property type="entry name" value="Glycosidases"/>
    <property type="match status" value="1"/>
</dbReference>
<dbReference type="Gene3D" id="2.60.40.10">
    <property type="entry name" value="Immunoglobulins"/>
    <property type="match status" value="1"/>
</dbReference>
<keyword evidence="2" id="KW-0326">Glycosidase</keyword>
<dbReference type="InterPro" id="IPR013783">
    <property type="entry name" value="Ig-like_fold"/>
</dbReference>
<dbReference type="InterPro" id="IPR004185">
    <property type="entry name" value="Glyco_hydro_13_lg-like_dom"/>
</dbReference>
<protein>
    <submittedName>
        <fullName evidence="4">Glycoside hydrolase family 13 protein</fullName>
    </submittedName>
</protein>
<feature type="domain" description="Glycosyl hydrolase family 13 catalytic" evidence="3">
    <location>
        <begin position="134"/>
        <end position="494"/>
    </location>
</feature>
<sequence>MKVEALFHRAESPFAHPLDARRLHVRLRTKRGDVKRCEAHYADRYDPPEMSEIVPMVRTGSDAWFDYWEGVIPAPHRRVRYAFYLEDENGDSLWYGESGFSSDRREAGVFQYPYIHEEHLHSAPDWFLDSVVYQIFPERFMNGDPTNDPEHTEEWSVSARPRPDSFYGGDLQGVIRQLPYLKELGINALYLTPIFASPSNHKYDTTDYTRIDPHFGDRETLKELVSRAHQSGIRVILDAVFNHCGYGFFAFQDVIKKGRASRYWDWFHIKSGPVMTTPKPNYETFAQNVWTMPKLRTDHHEVREYLLDVAAEWTRETGIDGWRLDVANEVDHAFWRAFRERIRLINPSAVIIGEVWHDAGPWLKGDQFDSVMNYPFREAVLDFAARGRISGRELDARLTRIRMTVPEPAHRALLNLLGSHDTERVRTACGGDDRRLRLAVLLLMTYTGVPMIYYGDEVGMEGGNDPDCRRPMIWDADEQDRDLLAYYRLLIAIRRGSAAMRRGETRTWWVDPDGGGYAFFRRWQEETVGVVLHNGDTSRTFTLDARPFDHAEELVDAMTGEVFAVRNGTVTVALGPFQGRVLRLK</sequence>
<dbReference type="Gene3D" id="2.60.40.1180">
    <property type="entry name" value="Golgi alpha-mannosidase II"/>
    <property type="match status" value="1"/>
</dbReference>
<dbReference type="Pfam" id="PF02903">
    <property type="entry name" value="Alpha-amylase_N"/>
    <property type="match status" value="1"/>
</dbReference>
<dbReference type="Pfam" id="PF00128">
    <property type="entry name" value="Alpha-amylase"/>
    <property type="match status" value="1"/>
</dbReference>
<dbReference type="InterPro" id="IPR045857">
    <property type="entry name" value="O16G_dom_2"/>
</dbReference>
<gene>
    <name evidence="4" type="ORF">JQC72_02860</name>
</gene>
<evidence type="ECO:0000313" key="5">
    <source>
        <dbReference type="Proteomes" id="UP001177120"/>
    </source>
</evidence>
<dbReference type="PANTHER" id="PTHR10357">
    <property type="entry name" value="ALPHA-AMYLASE FAMILY MEMBER"/>
    <property type="match status" value="1"/>
</dbReference>